<name>A0ABR8LNH4_9ALTE</name>
<dbReference type="RefSeq" id="WP_191024515.1">
    <property type="nucleotide sequence ID" value="NZ_JABBXD010000004.1"/>
</dbReference>
<proteinExistence type="predicted"/>
<dbReference type="SUPFAM" id="SSF55073">
    <property type="entry name" value="Nucleotide cyclase"/>
    <property type="match status" value="1"/>
</dbReference>
<dbReference type="SMART" id="SM00065">
    <property type="entry name" value="GAF"/>
    <property type="match status" value="1"/>
</dbReference>
<dbReference type="SUPFAM" id="SSF55781">
    <property type="entry name" value="GAF domain-like"/>
    <property type="match status" value="1"/>
</dbReference>
<dbReference type="EC" id="2.7.7.65" evidence="1"/>
<dbReference type="InterPro" id="IPR043128">
    <property type="entry name" value="Rev_trsase/Diguanyl_cyclase"/>
</dbReference>
<evidence type="ECO:0000256" key="1">
    <source>
        <dbReference type="ARBA" id="ARBA00012528"/>
    </source>
</evidence>
<dbReference type="InterPro" id="IPR000160">
    <property type="entry name" value="GGDEF_dom"/>
</dbReference>
<reference evidence="4 5" key="1">
    <citation type="submission" date="2020-04" db="EMBL/GenBank/DDBJ databases">
        <title>Salinimonas sp. HHU 13199.</title>
        <authorList>
            <person name="Cui X."/>
            <person name="Zhang D."/>
        </authorList>
    </citation>
    <scope>NUCLEOTIDE SEQUENCE [LARGE SCALE GENOMIC DNA]</scope>
    <source>
        <strain evidence="4 5">HHU 13199</strain>
    </source>
</reference>
<protein>
    <recommendedName>
        <fullName evidence="1">diguanylate cyclase</fullName>
        <ecNumber evidence="1">2.7.7.65</ecNumber>
    </recommendedName>
</protein>
<dbReference type="Pfam" id="PF01590">
    <property type="entry name" value="GAF"/>
    <property type="match status" value="1"/>
</dbReference>
<dbReference type="CDD" id="cd01949">
    <property type="entry name" value="GGDEF"/>
    <property type="match status" value="1"/>
</dbReference>
<dbReference type="EMBL" id="JABBXD010000004">
    <property type="protein sequence ID" value="MBD3585972.1"/>
    <property type="molecule type" value="Genomic_DNA"/>
</dbReference>
<dbReference type="Gene3D" id="3.30.450.40">
    <property type="match status" value="1"/>
</dbReference>
<accession>A0ABR8LNH4</accession>
<comment type="catalytic activity">
    <reaction evidence="2">
        <text>2 GTP = 3',3'-c-di-GMP + 2 diphosphate</text>
        <dbReference type="Rhea" id="RHEA:24898"/>
        <dbReference type="ChEBI" id="CHEBI:33019"/>
        <dbReference type="ChEBI" id="CHEBI:37565"/>
        <dbReference type="ChEBI" id="CHEBI:58805"/>
        <dbReference type="EC" id="2.7.7.65"/>
    </reaction>
</comment>
<dbReference type="PANTHER" id="PTHR45138:SF9">
    <property type="entry name" value="DIGUANYLATE CYCLASE DGCM-RELATED"/>
    <property type="match status" value="1"/>
</dbReference>
<keyword evidence="5" id="KW-1185">Reference proteome</keyword>
<comment type="caution">
    <text evidence="4">The sequence shown here is derived from an EMBL/GenBank/DDBJ whole genome shotgun (WGS) entry which is preliminary data.</text>
</comment>
<dbReference type="Proteomes" id="UP000624419">
    <property type="component" value="Unassembled WGS sequence"/>
</dbReference>
<dbReference type="InterPro" id="IPR029016">
    <property type="entry name" value="GAF-like_dom_sf"/>
</dbReference>
<dbReference type="SMART" id="SM00267">
    <property type="entry name" value="GGDEF"/>
    <property type="match status" value="1"/>
</dbReference>
<dbReference type="Pfam" id="PF00990">
    <property type="entry name" value="GGDEF"/>
    <property type="match status" value="1"/>
</dbReference>
<evidence type="ECO:0000259" key="3">
    <source>
        <dbReference type="PROSITE" id="PS50887"/>
    </source>
</evidence>
<dbReference type="Gene3D" id="3.30.70.270">
    <property type="match status" value="1"/>
</dbReference>
<gene>
    <name evidence="4" type="ORF">HHX48_09510</name>
</gene>
<evidence type="ECO:0000313" key="4">
    <source>
        <dbReference type="EMBL" id="MBD3585972.1"/>
    </source>
</evidence>
<feature type="domain" description="GGDEF" evidence="3">
    <location>
        <begin position="351"/>
        <end position="486"/>
    </location>
</feature>
<dbReference type="PROSITE" id="PS50887">
    <property type="entry name" value="GGDEF"/>
    <property type="match status" value="1"/>
</dbReference>
<dbReference type="NCBIfam" id="TIGR00254">
    <property type="entry name" value="GGDEF"/>
    <property type="match status" value="1"/>
</dbReference>
<dbReference type="InterPro" id="IPR050469">
    <property type="entry name" value="Diguanylate_Cyclase"/>
</dbReference>
<organism evidence="4 5">
    <name type="scientific">Salinimonas profundi</name>
    <dbReference type="NCBI Taxonomy" id="2729140"/>
    <lineage>
        <taxon>Bacteria</taxon>
        <taxon>Pseudomonadati</taxon>
        <taxon>Pseudomonadota</taxon>
        <taxon>Gammaproteobacteria</taxon>
        <taxon>Alteromonadales</taxon>
        <taxon>Alteromonadaceae</taxon>
        <taxon>Alteromonas/Salinimonas group</taxon>
        <taxon>Salinimonas</taxon>
    </lineage>
</organism>
<sequence length="501" mass="55796">MTNNYKNLLQQLPSCLIYKQHNSSTVYLSDTLAQHLKLTQVTFSDEAACPVRFYCSRTGVELTGDASPLTLSQGAGSLCQHVVLQSGDQRFYTRLQSKTVDDRSTRWIITDISFEQHDQTRHRQSDWQEKLSFSMMLSSISTRLINVKASEADALIEQSLGTFGAYLKAQRCYLFCFSDDNLLMDNTHEWVEEGVTPFKEDLQHVPVAEQLPYFNTVIKQDHAFVVSDVNQLPASAALEKAEFQREGIRAVLCVAVHVNGELFGFIGCDFLTGTHCWTDHEIKSMKLIGEMVSETLASISTRQSLHRVQQELLQANARLKVLVNLDGLTHIANRRHFDETLNLQWRNITDHGLSLLIIDVDSFKQYNDSYGHQAGDEVLQAIASVLDDVASSLNGLAARYGGEEFAIILPGHQGKRAITAAFRVMRAISTLNIEFSACADFDRVTVSIGLSDSDSATSPQSLINQADAALYNAKQSGRNKVVRFPSTQLASPSQVATDVYK</sequence>
<evidence type="ECO:0000313" key="5">
    <source>
        <dbReference type="Proteomes" id="UP000624419"/>
    </source>
</evidence>
<dbReference type="PANTHER" id="PTHR45138">
    <property type="entry name" value="REGULATORY COMPONENTS OF SENSORY TRANSDUCTION SYSTEM"/>
    <property type="match status" value="1"/>
</dbReference>
<dbReference type="InterPro" id="IPR003018">
    <property type="entry name" value="GAF"/>
</dbReference>
<evidence type="ECO:0000256" key="2">
    <source>
        <dbReference type="ARBA" id="ARBA00034247"/>
    </source>
</evidence>
<dbReference type="InterPro" id="IPR029787">
    <property type="entry name" value="Nucleotide_cyclase"/>
</dbReference>